<evidence type="ECO:0000313" key="3">
    <source>
        <dbReference type="Proteomes" id="UP000016462"/>
    </source>
</evidence>
<protein>
    <submittedName>
        <fullName evidence="2">Uncharacterized protein</fullName>
    </submittedName>
</protein>
<dbReference type="AlphaFoldDB" id="U1LRK7"/>
<proteinExistence type="predicted"/>
<name>U1LRK7_9MICO</name>
<feature type="region of interest" description="Disordered" evidence="1">
    <location>
        <begin position="1"/>
        <end position="70"/>
    </location>
</feature>
<evidence type="ECO:0000313" key="2">
    <source>
        <dbReference type="EMBL" id="ERG65129.1"/>
    </source>
</evidence>
<dbReference type="RefSeq" id="WP_021009729.1">
    <property type="nucleotide sequence ID" value="NZ_ASHR01000010.1"/>
</dbReference>
<feature type="compositionally biased region" description="Basic and acidic residues" evidence="1">
    <location>
        <begin position="16"/>
        <end position="25"/>
    </location>
</feature>
<comment type="caution">
    <text evidence="2">The sequence shown here is derived from an EMBL/GenBank/DDBJ whole genome shotgun (WGS) entry which is preliminary data.</text>
</comment>
<sequence>MSFAARRRPAVPAEPHSARARDREAAPSPSGEATPFVDELDPDTLTPAQSRSLRRALDDLAAQRHTRHGR</sequence>
<dbReference type="Proteomes" id="UP000016462">
    <property type="component" value="Unassembled WGS sequence"/>
</dbReference>
<evidence type="ECO:0000256" key="1">
    <source>
        <dbReference type="SAM" id="MobiDB-lite"/>
    </source>
</evidence>
<gene>
    <name evidence="2" type="ORF">L332_11850</name>
</gene>
<keyword evidence="3" id="KW-1185">Reference proteome</keyword>
<accession>U1LRK7</accession>
<organism evidence="2 3">
    <name type="scientific">Agrococcus pavilionensis RW1</name>
    <dbReference type="NCBI Taxonomy" id="1330458"/>
    <lineage>
        <taxon>Bacteria</taxon>
        <taxon>Bacillati</taxon>
        <taxon>Actinomycetota</taxon>
        <taxon>Actinomycetes</taxon>
        <taxon>Micrococcales</taxon>
        <taxon>Microbacteriaceae</taxon>
        <taxon>Agrococcus</taxon>
    </lineage>
</organism>
<reference evidence="2 3" key="1">
    <citation type="journal article" date="2013" name="Genome Announc.">
        <title>First draft genome sequence from a member of the genus agrococcus, isolated from modern microbialites.</title>
        <authorList>
            <person name="White R.A.III."/>
            <person name="Grassa C.J."/>
            <person name="Suttle C.A."/>
        </authorList>
    </citation>
    <scope>NUCLEOTIDE SEQUENCE [LARGE SCALE GENOMIC DNA]</scope>
    <source>
        <strain evidence="2 3">RW1</strain>
    </source>
</reference>
<dbReference type="EMBL" id="ASHR01000010">
    <property type="protein sequence ID" value="ERG65129.1"/>
    <property type="molecule type" value="Genomic_DNA"/>
</dbReference>